<dbReference type="InterPro" id="IPR004843">
    <property type="entry name" value="Calcineurin-like_PHP"/>
</dbReference>
<proteinExistence type="inferred from homology"/>
<dbReference type="Proteomes" id="UP000600307">
    <property type="component" value="Unassembled WGS sequence"/>
</dbReference>
<dbReference type="SUPFAM" id="SSF56300">
    <property type="entry name" value="Metallo-dependent phosphatases"/>
    <property type="match status" value="1"/>
</dbReference>
<dbReference type="InterPro" id="IPR050884">
    <property type="entry name" value="CNP_phosphodiesterase-III"/>
</dbReference>
<evidence type="ECO:0000256" key="3">
    <source>
        <dbReference type="ARBA" id="ARBA00023004"/>
    </source>
</evidence>
<dbReference type="PANTHER" id="PTHR42988">
    <property type="entry name" value="PHOSPHOHYDROLASE"/>
    <property type="match status" value="1"/>
</dbReference>
<evidence type="ECO:0000313" key="6">
    <source>
        <dbReference type="EMBL" id="MBF7955727.1"/>
    </source>
</evidence>
<evidence type="ECO:0000313" key="7">
    <source>
        <dbReference type="Proteomes" id="UP000600307"/>
    </source>
</evidence>
<keyword evidence="3" id="KW-0408">Iron</keyword>
<keyword evidence="1" id="KW-0479">Metal-binding</keyword>
<keyword evidence="7" id="KW-1185">Reference proteome</keyword>
<comment type="caution">
    <text evidence="6">The sequence shown here is derived from an EMBL/GenBank/DDBJ whole genome shotgun (WGS) entry which is preliminary data.</text>
</comment>
<dbReference type="Gene3D" id="3.60.21.10">
    <property type="match status" value="1"/>
</dbReference>
<feature type="domain" description="Calcineurin-like phosphoesterase" evidence="5">
    <location>
        <begin position="3"/>
        <end position="160"/>
    </location>
</feature>
<keyword evidence="2" id="KW-0378">Hydrolase</keyword>
<reference evidence="6 7" key="1">
    <citation type="submission" date="2020-11" db="EMBL/GenBank/DDBJ databases">
        <title>Taxonomic investigation of Rahnella spp.</title>
        <authorList>
            <person name="Lee S.D."/>
        </authorList>
    </citation>
    <scope>NUCLEOTIDE SEQUENCE [LARGE SCALE GENOMIC DNA]</scope>
    <source>
        <strain evidence="6 7">SAP-10</strain>
    </source>
</reference>
<evidence type="ECO:0000256" key="2">
    <source>
        <dbReference type="ARBA" id="ARBA00022801"/>
    </source>
</evidence>
<sequence>MSPDALVLTGDLIDDGWFDGYEIIAGKLNERTFPSFILPGNSDDRAVMKSVLDGHYWNHTSTHGALHFVADIGELRLIGLDTTLRNSAAGSVGEHLPWLTDILATDGPTASILFMHHPVIRSGIPSLDQIMCLDAAKLAECLSDHPRKPLAITSGHVHRPMAGNLAGIPAYICGSLCPENPLWFGSDIVPPVNNCLSFMIHRYADGELVTHPVLL</sequence>
<name>A0ABS0DPA7_9GAMM</name>
<comment type="similarity">
    <text evidence="4">Belongs to the cyclic nucleotide phosphodiesterase class-III family.</text>
</comment>
<evidence type="ECO:0000256" key="4">
    <source>
        <dbReference type="ARBA" id="ARBA00025742"/>
    </source>
</evidence>
<organism evidence="6 7">
    <name type="scientific">Rahnella victoriana</name>
    <dbReference type="NCBI Taxonomy" id="1510570"/>
    <lineage>
        <taxon>Bacteria</taxon>
        <taxon>Pseudomonadati</taxon>
        <taxon>Pseudomonadota</taxon>
        <taxon>Gammaproteobacteria</taxon>
        <taxon>Enterobacterales</taxon>
        <taxon>Yersiniaceae</taxon>
        <taxon>Rahnella</taxon>
    </lineage>
</organism>
<gene>
    <name evidence="6" type="ORF">IV431_09210</name>
</gene>
<evidence type="ECO:0000256" key="1">
    <source>
        <dbReference type="ARBA" id="ARBA00022723"/>
    </source>
</evidence>
<protein>
    <submittedName>
        <fullName evidence="6">Metallophosphoesterase</fullName>
    </submittedName>
</protein>
<dbReference type="EMBL" id="JADOBH010000002">
    <property type="protein sequence ID" value="MBF7955727.1"/>
    <property type="molecule type" value="Genomic_DNA"/>
</dbReference>
<dbReference type="PANTHER" id="PTHR42988:SF2">
    <property type="entry name" value="CYCLIC NUCLEOTIDE PHOSPHODIESTERASE CBUA0032-RELATED"/>
    <property type="match status" value="1"/>
</dbReference>
<accession>A0ABS0DPA7</accession>
<dbReference type="Pfam" id="PF00149">
    <property type="entry name" value="Metallophos"/>
    <property type="match status" value="1"/>
</dbReference>
<dbReference type="InterPro" id="IPR029052">
    <property type="entry name" value="Metallo-depent_PP-like"/>
</dbReference>
<evidence type="ECO:0000259" key="5">
    <source>
        <dbReference type="Pfam" id="PF00149"/>
    </source>
</evidence>